<dbReference type="Proteomes" id="UP000255505">
    <property type="component" value="Unassembled WGS sequence"/>
</dbReference>
<geneLocation type="plasmid" evidence="2">
    <name>II</name>
</geneLocation>
<proteinExistence type="predicted"/>
<protein>
    <submittedName>
        <fullName evidence="1">Uncharacterized protein</fullName>
    </submittedName>
</protein>
<evidence type="ECO:0000313" key="2">
    <source>
        <dbReference type="EMBL" id="SPK74873.1"/>
    </source>
</evidence>
<dbReference type="AlphaFoldDB" id="A0A375I637"/>
<dbReference type="EMBL" id="LT991977">
    <property type="protein sequence ID" value="SPK74873.1"/>
    <property type="molecule type" value="Genomic_DNA"/>
</dbReference>
<evidence type="ECO:0000313" key="3">
    <source>
        <dbReference type="Proteomes" id="UP000255505"/>
    </source>
</evidence>
<accession>A0A375I637</accession>
<sequence length="89" mass="9793">MKQGRGIGTRHCGAALSFDPSGVNAPLGRRVQGLGPVAIAAPRNSNLKIRRQPCNSLMIPFFPRTRNPWSFRWHRTARSGCPPTRTTSP</sequence>
<keyword evidence="2" id="KW-0614">Plasmid</keyword>
<evidence type="ECO:0000313" key="1">
    <source>
        <dbReference type="EMBL" id="SPK70067.1"/>
    </source>
</evidence>
<organism evidence="1 3">
    <name type="scientific">Cupriavidus taiwanensis</name>
    <dbReference type="NCBI Taxonomy" id="164546"/>
    <lineage>
        <taxon>Bacteria</taxon>
        <taxon>Pseudomonadati</taxon>
        <taxon>Pseudomonadota</taxon>
        <taxon>Betaproteobacteria</taxon>
        <taxon>Burkholderiales</taxon>
        <taxon>Burkholderiaceae</taxon>
        <taxon>Cupriavidus</taxon>
    </lineage>
</organism>
<name>A0A375I637_9BURK</name>
<dbReference type="EMBL" id="OOEF01000029">
    <property type="protein sequence ID" value="SPK70067.1"/>
    <property type="molecule type" value="Genomic_DNA"/>
</dbReference>
<reference evidence="1 3" key="1">
    <citation type="submission" date="2018-01" db="EMBL/GenBank/DDBJ databases">
        <authorList>
            <person name="Gaut B.S."/>
            <person name="Morton B.R."/>
            <person name="Clegg M.T."/>
            <person name="Duvall M.R."/>
        </authorList>
    </citation>
    <scope>NUCLEOTIDE SEQUENCE [LARGE SCALE GENOMIC DNA]</scope>
    <source>
        <strain evidence="1">Cupriavidus taiwanensis LMG 19425</strain>
        <plasmid evidence="3">Plasmid ii</plasmid>
    </source>
</reference>
<dbReference type="Proteomes" id="UP000255505">
    <property type="component" value="Plasmid II"/>
</dbReference>
<gene>
    <name evidence="2" type="ORF">CT19425_MP40068</name>
    <name evidence="1" type="ORF">CT19425_U350037</name>
</gene>